<organism evidence="2 4">
    <name type="scientific">Globodera rostochiensis</name>
    <name type="common">Golden nematode worm</name>
    <name type="synonym">Heterodera rostochiensis</name>
    <dbReference type="NCBI Taxonomy" id="31243"/>
    <lineage>
        <taxon>Eukaryota</taxon>
        <taxon>Metazoa</taxon>
        <taxon>Ecdysozoa</taxon>
        <taxon>Nematoda</taxon>
        <taxon>Chromadorea</taxon>
        <taxon>Rhabditida</taxon>
        <taxon>Tylenchina</taxon>
        <taxon>Tylenchomorpha</taxon>
        <taxon>Tylenchoidea</taxon>
        <taxon>Heteroderidae</taxon>
        <taxon>Heteroderinae</taxon>
        <taxon>Globodera</taxon>
    </lineage>
</organism>
<dbReference type="AlphaFoldDB" id="A0A914I215"/>
<sequence>MKERYTTGLISTCSTSSVAQKPLGGYVTRAHNGETDGGRSNWKSCGTERSSSSSSSRLARYSKQSPTCAGGCPVTVCGDVHGQVLGIEEKRVCQHLRTNGPLTDYFKTVPYLQQAIKQFVTT</sequence>
<protein>
    <submittedName>
        <fullName evidence="3 4">Uncharacterized protein</fullName>
    </submittedName>
</protein>
<evidence type="ECO:0000313" key="3">
    <source>
        <dbReference type="WBParaSite" id="Gr19_v10_g11043.t2"/>
    </source>
</evidence>
<name>A0A914I215_GLORO</name>
<reference evidence="3 4" key="1">
    <citation type="submission" date="2022-11" db="UniProtKB">
        <authorList>
            <consortium name="WormBaseParasite"/>
        </authorList>
    </citation>
    <scope>IDENTIFICATION</scope>
</reference>
<evidence type="ECO:0000313" key="2">
    <source>
        <dbReference type="Proteomes" id="UP000887572"/>
    </source>
</evidence>
<dbReference type="WBParaSite" id="Gr19_v10_g6774.t2">
    <property type="protein sequence ID" value="Gr19_v10_g6774.t2"/>
    <property type="gene ID" value="Gr19_v10_g6774"/>
</dbReference>
<evidence type="ECO:0000256" key="1">
    <source>
        <dbReference type="SAM" id="MobiDB-lite"/>
    </source>
</evidence>
<dbReference type="WBParaSite" id="Gr19_v10_g11043.t2">
    <property type="protein sequence ID" value="Gr19_v10_g11043.t2"/>
    <property type="gene ID" value="Gr19_v10_g11043"/>
</dbReference>
<proteinExistence type="predicted"/>
<keyword evidence="2" id="KW-1185">Reference proteome</keyword>
<accession>A0A914I215</accession>
<dbReference type="Proteomes" id="UP000887572">
    <property type="component" value="Unplaced"/>
</dbReference>
<feature type="region of interest" description="Disordered" evidence="1">
    <location>
        <begin position="24"/>
        <end position="58"/>
    </location>
</feature>
<evidence type="ECO:0000313" key="4">
    <source>
        <dbReference type="WBParaSite" id="Gr19_v10_g6774.t2"/>
    </source>
</evidence>